<organism evidence="1 2">
    <name type="scientific">Trifolium medium</name>
    <dbReference type="NCBI Taxonomy" id="97028"/>
    <lineage>
        <taxon>Eukaryota</taxon>
        <taxon>Viridiplantae</taxon>
        <taxon>Streptophyta</taxon>
        <taxon>Embryophyta</taxon>
        <taxon>Tracheophyta</taxon>
        <taxon>Spermatophyta</taxon>
        <taxon>Magnoliopsida</taxon>
        <taxon>eudicotyledons</taxon>
        <taxon>Gunneridae</taxon>
        <taxon>Pentapetalae</taxon>
        <taxon>rosids</taxon>
        <taxon>fabids</taxon>
        <taxon>Fabales</taxon>
        <taxon>Fabaceae</taxon>
        <taxon>Papilionoideae</taxon>
        <taxon>50 kb inversion clade</taxon>
        <taxon>NPAAA clade</taxon>
        <taxon>Hologalegina</taxon>
        <taxon>IRL clade</taxon>
        <taxon>Trifolieae</taxon>
        <taxon>Trifolium</taxon>
    </lineage>
</organism>
<protein>
    <submittedName>
        <fullName evidence="1">Uncharacterized protein</fullName>
    </submittedName>
</protein>
<reference evidence="1 2" key="1">
    <citation type="journal article" date="2018" name="Front. Plant Sci.">
        <title>Red Clover (Trifolium pratense) and Zigzag Clover (T. medium) - A Picture of Genomic Similarities and Differences.</title>
        <authorList>
            <person name="Dluhosova J."/>
            <person name="Istvanek J."/>
            <person name="Nedelnik J."/>
            <person name="Repkova J."/>
        </authorList>
    </citation>
    <scope>NUCLEOTIDE SEQUENCE [LARGE SCALE GENOMIC DNA]</scope>
    <source>
        <strain evidence="2">cv. 10/8</strain>
        <tissue evidence="1">Leaf</tissue>
    </source>
</reference>
<name>A0A392V8V8_9FABA</name>
<dbReference type="EMBL" id="LXQA011077374">
    <property type="protein sequence ID" value="MCI83873.1"/>
    <property type="molecule type" value="Genomic_DNA"/>
</dbReference>
<dbReference type="AlphaFoldDB" id="A0A392V8V8"/>
<accession>A0A392V8V8</accession>
<feature type="non-terminal residue" evidence="1">
    <location>
        <position position="18"/>
    </location>
</feature>
<dbReference type="Proteomes" id="UP000265520">
    <property type="component" value="Unassembled WGS sequence"/>
</dbReference>
<evidence type="ECO:0000313" key="1">
    <source>
        <dbReference type="EMBL" id="MCI83873.1"/>
    </source>
</evidence>
<keyword evidence="2" id="KW-1185">Reference proteome</keyword>
<proteinExistence type="predicted"/>
<comment type="caution">
    <text evidence="1">The sequence shown here is derived from an EMBL/GenBank/DDBJ whole genome shotgun (WGS) entry which is preliminary data.</text>
</comment>
<sequence>MRMEKIRLEGENAPCVPH</sequence>
<evidence type="ECO:0000313" key="2">
    <source>
        <dbReference type="Proteomes" id="UP000265520"/>
    </source>
</evidence>